<accession>A0ABD1I2S5</accession>
<dbReference type="EMBL" id="JBEAFC010000003">
    <property type="protein sequence ID" value="KAL1562610.1"/>
    <property type="molecule type" value="Genomic_DNA"/>
</dbReference>
<dbReference type="AlphaFoldDB" id="A0ABD1I2S5"/>
<keyword evidence="3" id="KW-1185">Reference proteome</keyword>
<evidence type="ECO:0000313" key="3">
    <source>
        <dbReference type="Proteomes" id="UP001567538"/>
    </source>
</evidence>
<dbReference type="Proteomes" id="UP001567538">
    <property type="component" value="Unassembled WGS sequence"/>
</dbReference>
<sequence length="401" mass="45222">MANYPSTGLRTESLVTTALSFASTIPVVSQLQETSPIDPMKTTLERIVATMARFEARMDEYDRRPTPARRPTRPEPDPPYGMPFGWATTTTLPPIPPSPAVSVAVQQLPYSAGTPLAAPPFLLLHSLPSAGPPQPEFNPNRNTGAMQLGFPDISQQNTIGPPGFPRHPGPQRSLAPNVPSAWDLPQYAYQPNSWDQLGYRQGLETMSLPMGSAWDHPAVRNQTGAHPLDQSRNLKMDAPRFDGSNVMSWISRVQYYFDHWMLPDDHRLHYVVMLFDPPVAEWIFNYRANHPTARWTEFLEDVRKHFDPKCFINYFGLLAKLCQTGSITDYNKEFDDMLNRIRGVPETLLLPIYIEGLQQPVRNQVKFQCPSSVAAAFALAQEFDSAIERPPAPPHFQCRNW</sequence>
<dbReference type="InterPro" id="IPR045358">
    <property type="entry name" value="Ty3_capsid"/>
</dbReference>
<reference evidence="2 3" key="1">
    <citation type="submission" date="2024-06" db="EMBL/GenBank/DDBJ databases">
        <title>A chromosome level genome sequence of Diviner's sage (Salvia divinorum).</title>
        <authorList>
            <person name="Ford S.A."/>
            <person name="Ro D.-K."/>
            <person name="Ness R.W."/>
            <person name="Phillips M.A."/>
        </authorList>
    </citation>
    <scope>NUCLEOTIDE SEQUENCE [LARGE SCALE GENOMIC DNA]</scope>
    <source>
        <strain evidence="2">SAF-2024a</strain>
        <tissue evidence="2">Leaf</tissue>
    </source>
</reference>
<protein>
    <recommendedName>
        <fullName evidence="1">Ty3 transposon capsid-like protein domain-containing protein</fullName>
    </recommendedName>
</protein>
<organism evidence="2 3">
    <name type="scientific">Salvia divinorum</name>
    <name type="common">Maria pastora</name>
    <name type="synonym">Diviner's sage</name>
    <dbReference type="NCBI Taxonomy" id="28513"/>
    <lineage>
        <taxon>Eukaryota</taxon>
        <taxon>Viridiplantae</taxon>
        <taxon>Streptophyta</taxon>
        <taxon>Embryophyta</taxon>
        <taxon>Tracheophyta</taxon>
        <taxon>Spermatophyta</taxon>
        <taxon>Magnoliopsida</taxon>
        <taxon>eudicotyledons</taxon>
        <taxon>Gunneridae</taxon>
        <taxon>Pentapetalae</taxon>
        <taxon>asterids</taxon>
        <taxon>lamiids</taxon>
        <taxon>Lamiales</taxon>
        <taxon>Lamiaceae</taxon>
        <taxon>Nepetoideae</taxon>
        <taxon>Mentheae</taxon>
        <taxon>Salviinae</taxon>
        <taxon>Salvia</taxon>
        <taxon>Salvia subgen. Calosphace</taxon>
    </lineage>
</organism>
<proteinExistence type="predicted"/>
<evidence type="ECO:0000259" key="1">
    <source>
        <dbReference type="Pfam" id="PF19259"/>
    </source>
</evidence>
<name>A0ABD1I2S5_SALDI</name>
<gene>
    <name evidence="2" type="ORF">AAHA92_05174</name>
</gene>
<feature type="domain" description="Ty3 transposon capsid-like protein" evidence="1">
    <location>
        <begin position="243"/>
        <end position="389"/>
    </location>
</feature>
<dbReference type="Pfam" id="PF19259">
    <property type="entry name" value="Ty3_capsid"/>
    <property type="match status" value="1"/>
</dbReference>
<evidence type="ECO:0000313" key="2">
    <source>
        <dbReference type="EMBL" id="KAL1562610.1"/>
    </source>
</evidence>
<comment type="caution">
    <text evidence="2">The sequence shown here is derived from an EMBL/GenBank/DDBJ whole genome shotgun (WGS) entry which is preliminary data.</text>
</comment>